<sequence>PRCALFDACIGLYDKINQTHRQPEPNQKKKDQTLRYDHELSLEEAENVQLLIRGVHRLLNLGLFIKSQSSRSKILGYLGFSSHPHFVPFKTLCSQAVMALYPHADSELQECLVASMTRRYAATLHSRFRKSTLDNFQEDPRTPMIINGNGSKKYQVPNKSNMARGKRASSFLSSSQDLTSTSAEQAQRSMRNSTKADSRFQHIRSYQFHQDNYPSPPEKGNADTITCVVFYYSYIGNSRANQLEVPYKFRSPSGYLIRVELILYRHVDTDLLPYMCIANECPESHPLFSEFDGWMNHMQGHGHGWYQEGFHLMSYVCLLCEPKPEFYIDSQRLLAHMSDQHSELCTKEDREIISRHSTIRKPTPNKCRLCLYEIWKTVPPSHLYSRKRRKQPWRWKARVLDVEGSPGSKASKTMALHVARHLQILMLLTVRLASIQNDQETLIEDINSNSVNVDVDDNTYHDQDLALFSDTDLSKKIGERPLDEARAGDMDVVNNSQILDNERNSESAPRAANMTRSKRQSNERKSAPALRNAYMTRSKRHQMNINTETLSSGRMSAPALRSPYMTRSKQQSSERRYGCVEQVALHILEEYDGNVNIRARTLRPAELRRQALKRVRNLFEDL</sequence>
<dbReference type="PANTHER" id="PTHR35391:SF7">
    <property type="entry name" value="C2H2-TYPE DOMAIN-CONTAINING PROTEIN"/>
    <property type="match status" value="1"/>
</dbReference>
<dbReference type="STRING" id="1658174.A0A1J9RBV1"/>
<dbReference type="PANTHER" id="PTHR35391">
    <property type="entry name" value="C2H2-TYPE DOMAIN-CONTAINING PROTEIN-RELATED"/>
    <property type="match status" value="1"/>
</dbReference>
<feature type="non-terminal residue" evidence="2">
    <location>
        <position position="1"/>
    </location>
</feature>
<evidence type="ECO:0000313" key="2">
    <source>
        <dbReference type="EMBL" id="OJD25141.1"/>
    </source>
</evidence>
<protein>
    <recommendedName>
        <fullName evidence="4">C2H2-type domain-containing protein</fullName>
    </recommendedName>
</protein>
<reference evidence="2 3" key="1">
    <citation type="submission" date="2015-08" db="EMBL/GenBank/DDBJ databases">
        <title>Emmonsia species relationships and genome sequence.</title>
        <authorList>
            <person name="Cuomo C.A."/>
            <person name="Schwartz I.S."/>
            <person name="Kenyon C."/>
            <person name="De Hoog G.S."/>
            <person name="Govender N.P."/>
            <person name="Botha A."/>
            <person name="Moreno L."/>
            <person name="De Vries M."/>
            <person name="Munoz J.F."/>
            <person name="Stielow J.B."/>
        </authorList>
    </citation>
    <scope>NUCLEOTIDE SEQUENCE [LARGE SCALE GENOMIC DNA]</scope>
    <source>
        <strain evidence="2 3">EI222</strain>
    </source>
</reference>
<feature type="compositionally biased region" description="Low complexity" evidence="1">
    <location>
        <begin position="169"/>
        <end position="182"/>
    </location>
</feature>
<feature type="compositionally biased region" description="Polar residues" evidence="1">
    <location>
        <begin position="148"/>
        <end position="161"/>
    </location>
</feature>
<evidence type="ECO:0000256" key="1">
    <source>
        <dbReference type="SAM" id="MobiDB-lite"/>
    </source>
</evidence>
<dbReference type="AlphaFoldDB" id="A0A1J9RBV1"/>
<comment type="caution">
    <text evidence="2">The sequence shown here is derived from an EMBL/GenBank/DDBJ whole genome shotgun (WGS) entry which is preliminary data.</text>
</comment>
<dbReference type="OrthoDB" id="4188731at2759"/>
<name>A0A1J9RBV1_9EURO</name>
<feature type="region of interest" description="Disordered" evidence="1">
    <location>
        <begin position="501"/>
        <end position="528"/>
    </location>
</feature>
<dbReference type="VEuPathDB" id="FungiDB:ACJ73_03485"/>
<dbReference type="EMBL" id="LGTZ01000424">
    <property type="protein sequence ID" value="OJD25141.1"/>
    <property type="molecule type" value="Genomic_DNA"/>
</dbReference>
<feature type="compositionally biased region" description="Polar residues" evidence="1">
    <location>
        <begin position="183"/>
        <end position="193"/>
    </location>
</feature>
<evidence type="ECO:0008006" key="4">
    <source>
        <dbReference type="Google" id="ProtNLM"/>
    </source>
</evidence>
<accession>A0A1J9RBV1</accession>
<keyword evidence="3" id="KW-1185">Reference proteome</keyword>
<evidence type="ECO:0000313" key="3">
    <source>
        <dbReference type="Proteomes" id="UP000242791"/>
    </source>
</evidence>
<gene>
    <name evidence="2" type="ORF">ACJ73_03485</name>
</gene>
<organism evidence="2 3">
    <name type="scientific">Blastomyces percursus</name>
    <dbReference type="NCBI Taxonomy" id="1658174"/>
    <lineage>
        <taxon>Eukaryota</taxon>
        <taxon>Fungi</taxon>
        <taxon>Dikarya</taxon>
        <taxon>Ascomycota</taxon>
        <taxon>Pezizomycotina</taxon>
        <taxon>Eurotiomycetes</taxon>
        <taxon>Eurotiomycetidae</taxon>
        <taxon>Onygenales</taxon>
        <taxon>Ajellomycetaceae</taxon>
        <taxon>Blastomyces</taxon>
    </lineage>
</organism>
<feature type="region of interest" description="Disordered" evidence="1">
    <location>
        <begin position="139"/>
        <end position="198"/>
    </location>
</feature>
<dbReference type="Proteomes" id="UP000242791">
    <property type="component" value="Unassembled WGS sequence"/>
</dbReference>
<proteinExistence type="predicted"/>